<feature type="transmembrane region" description="Helical" evidence="1">
    <location>
        <begin position="6"/>
        <end position="27"/>
    </location>
</feature>
<dbReference type="Gene3D" id="1.20.1280.290">
    <property type="match status" value="1"/>
</dbReference>
<proteinExistence type="predicted"/>
<dbReference type="RefSeq" id="WP_000377382.1">
    <property type="nucleotide sequence ID" value="NZ_AHNR02000068.1"/>
</dbReference>
<dbReference type="AlphaFoldDB" id="A0A0E2D108"/>
<dbReference type="Pfam" id="PF03083">
    <property type="entry name" value="MtN3_slv"/>
    <property type="match status" value="1"/>
</dbReference>
<keyword evidence="1" id="KW-0812">Transmembrane</keyword>
<dbReference type="GO" id="GO:0051119">
    <property type="term" value="F:sugar transmembrane transporter activity"/>
    <property type="evidence" value="ECO:0007669"/>
    <property type="project" value="InterPro"/>
</dbReference>
<comment type="caution">
    <text evidence="2">The sequence shown here is derived from an EMBL/GenBank/DDBJ whole genome shotgun (WGS) entry which is preliminary data.</text>
</comment>
<organism evidence="2 3">
    <name type="scientific">Leptospira interrogans str. UI 12758</name>
    <dbReference type="NCBI Taxonomy" id="1049938"/>
    <lineage>
        <taxon>Bacteria</taxon>
        <taxon>Pseudomonadati</taxon>
        <taxon>Spirochaetota</taxon>
        <taxon>Spirochaetia</taxon>
        <taxon>Leptospirales</taxon>
        <taxon>Leptospiraceae</taxon>
        <taxon>Leptospira</taxon>
    </lineage>
</organism>
<dbReference type="NCBIfam" id="NF037968">
    <property type="entry name" value="SemiSWEET_2"/>
    <property type="match status" value="1"/>
</dbReference>
<name>A0A0E2D108_LEPIR</name>
<protein>
    <submittedName>
        <fullName evidence="2">Sugar efflux transporter for intercellular exchange</fullName>
    </submittedName>
</protein>
<keyword evidence="1" id="KW-1133">Transmembrane helix</keyword>
<dbReference type="InterPro" id="IPR047662">
    <property type="entry name" value="SemiSWEET"/>
</dbReference>
<dbReference type="GeneID" id="61141730"/>
<dbReference type="GO" id="GO:0016020">
    <property type="term" value="C:membrane"/>
    <property type="evidence" value="ECO:0007669"/>
    <property type="project" value="InterPro"/>
</dbReference>
<gene>
    <name evidence="2" type="ORF">LEP1GSC105_1731</name>
</gene>
<evidence type="ECO:0000256" key="1">
    <source>
        <dbReference type="SAM" id="Phobius"/>
    </source>
</evidence>
<dbReference type="EMBL" id="AHNR02000068">
    <property type="protein sequence ID" value="EKR53269.1"/>
    <property type="molecule type" value="Genomic_DNA"/>
</dbReference>
<sequence length="96" mass="10912">MDSITFLGYIASLLTTISFLPQLIRILMGGSTKDISRNMYIVLVTGVFLWFIYGCLKQDFPIILANAFTFLFAATILYFKLKSDSKVKLKNKSNEE</sequence>
<dbReference type="Proteomes" id="UP000001340">
    <property type="component" value="Unassembled WGS sequence"/>
</dbReference>
<accession>A0A0E2D108</accession>
<evidence type="ECO:0000313" key="3">
    <source>
        <dbReference type="Proteomes" id="UP000001340"/>
    </source>
</evidence>
<keyword evidence="1" id="KW-0472">Membrane</keyword>
<feature type="transmembrane region" description="Helical" evidence="1">
    <location>
        <begin position="62"/>
        <end position="81"/>
    </location>
</feature>
<dbReference type="InterPro" id="IPR004316">
    <property type="entry name" value="SWEET_rpt"/>
</dbReference>
<feature type="transmembrane region" description="Helical" evidence="1">
    <location>
        <begin position="39"/>
        <end position="56"/>
    </location>
</feature>
<reference evidence="2 3" key="1">
    <citation type="submission" date="2012-10" db="EMBL/GenBank/DDBJ databases">
        <authorList>
            <person name="Harkins D.M."/>
            <person name="Durkin A.S."/>
            <person name="Brinkac L.M."/>
            <person name="Haft D.H."/>
            <person name="Selengut J.D."/>
            <person name="Sanka R."/>
            <person name="DePew J."/>
            <person name="Purushe J."/>
            <person name="Chanthongthip A."/>
            <person name="Lattana O."/>
            <person name="Phetsouvanh R."/>
            <person name="Newton P.N."/>
            <person name="Vinetz J.M."/>
            <person name="Sutton G.G."/>
            <person name="Nierman W.C."/>
            <person name="Fouts D.E."/>
        </authorList>
    </citation>
    <scope>NUCLEOTIDE SEQUENCE [LARGE SCALE GENOMIC DNA]</scope>
    <source>
        <strain evidence="2 3">UI 12758</strain>
    </source>
</reference>
<evidence type="ECO:0000313" key="2">
    <source>
        <dbReference type="EMBL" id="EKR53269.1"/>
    </source>
</evidence>